<name>A0A4R4A4G3_MARGR</name>
<protein>
    <recommendedName>
        <fullName evidence="3">Recombination-associated protein RdgC</fullName>
    </recommendedName>
</protein>
<dbReference type="Pfam" id="PF09397">
    <property type="entry name" value="FtsK_gamma"/>
    <property type="match status" value="1"/>
</dbReference>
<dbReference type="InterPro" id="IPR036388">
    <property type="entry name" value="WH-like_DNA-bd_sf"/>
</dbReference>
<comment type="caution">
    <text evidence="7">The sequence shown here is derived from an EMBL/GenBank/DDBJ whole genome shotgun (WGS) entry which is preliminary data.</text>
</comment>
<dbReference type="SMART" id="SM00843">
    <property type="entry name" value="Ftsk_gamma"/>
    <property type="match status" value="1"/>
</dbReference>
<dbReference type="Gene3D" id="1.10.10.10">
    <property type="entry name" value="Winged helix-like DNA-binding domain superfamily/Winged helix DNA-binding domain"/>
    <property type="match status" value="1"/>
</dbReference>
<dbReference type="PANTHER" id="PTHR38103">
    <property type="entry name" value="RECOMBINATION-ASSOCIATED PROTEIN RDGC"/>
    <property type="match status" value="1"/>
</dbReference>
<evidence type="ECO:0000256" key="1">
    <source>
        <dbReference type="ARBA" id="ARBA00004453"/>
    </source>
</evidence>
<keyword evidence="5" id="KW-0233">DNA recombination</keyword>
<evidence type="ECO:0000256" key="5">
    <source>
        <dbReference type="ARBA" id="ARBA00023172"/>
    </source>
</evidence>
<comment type="similarity">
    <text evidence="2">Belongs to the RdgC family.</text>
</comment>
<dbReference type="AlphaFoldDB" id="A0A4R4A4G3"/>
<evidence type="ECO:0000256" key="4">
    <source>
        <dbReference type="ARBA" id="ARBA00022490"/>
    </source>
</evidence>
<organism evidence="7 8">
    <name type="scientific">Marichromatium gracile</name>
    <name type="common">Chromatium gracile</name>
    <dbReference type="NCBI Taxonomy" id="1048"/>
    <lineage>
        <taxon>Bacteria</taxon>
        <taxon>Pseudomonadati</taxon>
        <taxon>Pseudomonadota</taxon>
        <taxon>Gammaproteobacteria</taxon>
        <taxon>Chromatiales</taxon>
        <taxon>Chromatiaceae</taxon>
        <taxon>Marichromatium</taxon>
    </lineage>
</organism>
<dbReference type="PANTHER" id="PTHR38103:SF1">
    <property type="entry name" value="RECOMBINATION-ASSOCIATED PROTEIN RDGC"/>
    <property type="match status" value="1"/>
</dbReference>
<dbReference type="RefSeq" id="WP_132230627.1">
    <property type="nucleotide sequence ID" value="NZ_NRRH01000028.1"/>
</dbReference>
<dbReference type="GO" id="GO:0003690">
    <property type="term" value="F:double-stranded DNA binding"/>
    <property type="evidence" value="ECO:0007669"/>
    <property type="project" value="TreeGrafter"/>
</dbReference>
<dbReference type="InterPro" id="IPR036390">
    <property type="entry name" value="WH_DNA-bd_sf"/>
</dbReference>
<evidence type="ECO:0000259" key="6">
    <source>
        <dbReference type="SMART" id="SM00843"/>
    </source>
</evidence>
<proteinExistence type="inferred from homology"/>
<dbReference type="InterPro" id="IPR018541">
    <property type="entry name" value="Ftsk_gamma"/>
</dbReference>
<sequence length="372" mass="41370">MFKNARLYRLEQPVRIDGQELEAQLDGRRFRPCGPLETATMGWSAPLGEDGGALVHPLEGCLLICARKQERLLPTAAVKEALEERIGEIEAGESREVGRTERRRLREQIVDEMLPRAFTRSRHTLAYIDTKSGWMVIDAATEKQAEDVVSLLRETLGGLSALLPAPGEHPAEVLSRWLLEDSAPADFVAGDACELRDPSDEADVVRISGGDPTSDEALAHLRTGKRAVKLALTWDERFSFTLADDLSLKRLRMTEGLLDTLDDEIEDPAARFEAEFALFALQMRNLLARLETVFGFGEVRAGDSEATDPLLDEAVQIVTKTRYISAFELGHELEIDRNRAARLMDEMERAGIVGPVEICGDHEVLAQEVARR</sequence>
<dbReference type="GO" id="GO:0043590">
    <property type="term" value="C:bacterial nucleoid"/>
    <property type="evidence" value="ECO:0007669"/>
    <property type="project" value="TreeGrafter"/>
</dbReference>
<dbReference type="Pfam" id="PF04381">
    <property type="entry name" value="RdgC"/>
    <property type="match status" value="1"/>
</dbReference>
<evidence type="ECO:0000256" key="2">
    <source>
        <dbReference type="ARBA" id="ARBA00008657"/>
    </source>
</evidence>
<evidence type="ECO:0000313" key="8">
    <source>
        <dbReference type="Proteomes" id="UP000295247"/>
    </source>
</evidence>
<dbReference type="Proteomes" id="UP000295247">
    <property type="component" value="Unassembled WGS sequence"/>
</dbReference>
<dbReference type="InterPro" id="IPR007476">
    <property type="entry name" value="RdgC"/>
</dbReference>
<evidence type="ECO:0000313" key="7">
    <source>
        <dbReference type="EMBL" id="TCW32652.1"/>
    </source>
</evidence>
<gene>
    <name evidence="7" type="ORF">EDC29_11718</name>
</gene>
<dbReference type="GO" id="GO:0006310">
    <property type="term" value="P:DNA recombination"/>
    <property type="evidence" value="ECO:0007669"/>
    <property type="project" value="UniProtKB-KW"/>
</dbReference>
<comment type="subcellular location">
    <subcellularLocation>
        <location evidence="1">Cytoplasm</location>
        <location evidence="1">Nucleoid</location>
    </subcellularLocation>
</comment>
<accession>A0A4R4A4G3</accession>
<evidence type="ECO:0000256" key="3">
    <source>
        <dbReference type="ARBA" id="ARBA00022296"/>
    </source>
</evidence>
<dbReference type="SUPFAM" id="SSF46785">
    <property type="entry name" value="Winged helix' DNA-binding domain"/>
    <property type="match status" value="1"/>
</dbReference>
<keyword evidence="4" id="KW-0963">Cytoplasm</keyword>
<dbReference type="NCBIfam" id="NF001464">
    <property type="entry name" value="PRK00321.1-5"/>
    <property type="match status" value="1"/>
</dbReference>
<dbReference type="GO" id="GO:0000018">
    <property type="term" value="P:regulation of DNA recombination"/>
    <property type="evidence" value="ECO:0007669"/>
    <property type="project" value="TreeGrafter"/>
</dbReference>
<reference evidence="7 8" key="1">
    <citation type="submission" date="2019-03" db="EMBL/GenBank/DDBJ databases">
        <title>Genomic Encyclopedia of Type Strains, Phase IV (KMG-IV): sequencing the most valuable type-strain genomes for metagenomic binning, comparative biology and taxonomic classification.</title>
        <authorList>
            <person name="Goeker M."/>
        </authorList>
    </citation>
    <scope>NUCLEOTIDE SEQUENCE [LARGE SCALE GENOMIC DNA]</scope>
    <source>
        <strain evidence="7 8">DSM 203</strain>
    </source>
</reference>
<feature type="domain" description="FtsK gamma" evidence="6">
    <location>
        <begin position="304"/>
        <end position="369"/>
    </location>
</feature>
<dbReference type="EMBL" id="SMDC01000017">
    <property type="protein sequence ID" value="TCW32652.1"/>
    <property type="molecule type" value="Genomic_DNA"/>
</dbReference>